<dbReference type="EC" id="3.5.99.6" evidence="3"/>
<sequence>MDIVIVPNASDVATYAADVVAARIAGTPDTVLGVATGSSPVGIYRELARRRAEGALDLAHLTCFALDEYVGLAPEHPRSYAAYLDREIVRPFGLDREQVRVPDASRADLDEAAEEYEQAIAAAGGIDLQILGIGTNGHIGFNEPISSLSSRTRVTALSAQTRADNARFFDRPDDVPTHCLTQGLGTILEAGRLLLVAQGERKAAAVAAAVEGPVAARCPASVLQFHPRATLVLDEAAASGLTLEIGRRPVPDRGDGEAPAGPGSSPHPAS</sequence>
<evidence type="ECO:0000256" key="4">
    <source>
        <dbReference type="SAM" id="MobiDB-lite"/>
    </source>
</evidence>
<keyword evidence="2 3" id="KW-0119">Carbohydrate metabolism</keyword>
<dbReference type="NCBIfam" id="TIGR00502">
    <property type="entry name" value="nagB"/>
    <property type="match status" value="1"/>
</dbReference>
<feature type="domain" description="Glucosamine/galactosamine-6-phosphate isomerase" evidence="5">
    <location>
        <begin position="10"/>
        <end position="224"/>
    </location>
</feature>
<dbReference type="CDD" id="cd01399">
    <property type="entry name" value="GlcN6P_deaminase"/>
    <property type="match status" value="1"/>
</dbReference>
<feature type="active site" description="For ring-opening step" evidence="3">
    <location>
        <position position="143"/>
    </location>
</feature>
<keyword evidence="7" id="KW-1185">Reference proteome</keyword>
<feature type="region of interest" description="Disordered" evidence="4">
    <location>
        <begin position="244"/>
        <end position="270"/>
    </location>
</feature>
<dbReference type="Pfam" id="PF01182">
    <property type="entry name" value="Glucosamine_iso"/>
    <property type="match status" value="1"/>
</dbReference>
<dbReference type="PANTHER" id="PTHR11280:SF5">
    <property type="entry name" value="GLUCOSAMINE-6-PHOSPHATE ISOMERASE"/>
    <property type="match status" value="1"/>
</dbReference>
<comment type="function">
    <text evidence="3">Catalyzes the reversible isomerization-deamination of glucosamine 6-phosphate (GlcN6P) to form fructose 6-phosphate (Fru6P) and ammonium ion.</text>
</comment>
<feature type="compositionally biased region" description="Basic and acidic residues" evidence="4">
    <location>
        <begin position="245"/>
        <end position="256"/>
    </location>
</feature>
<comment type="pathway">
    <text evidence="3">Amino-sugar metabolism; N-acetylneuraminate degradation; D-fructose 6-phosphate from N-acetylneuraminate: step 5/5.</text>
</comment>
<name>A0ABN2KRG0_9MICC</name>
<organism evidence="6 7">
    <name type="scientific">Kocuria aegyptia</name>
    <dbReference type="NCBI Taxonomy" id="330943"/>
    <lineage>
        <taxon>Bacteria</taxon>
        <taxon>Bacillati</taxon>
        <taxon>Actinomycetota</taxon>
        <taxon>Actinomycetes</taxon>
        <taxon>Micrococcales</taxon>
        <taxon>Micrococcaceae</taxon>
        <taxon>Kocuria</taxon>
    </lineage>
</organism>
<dbReference type="Proteomes" id="UP001501204">
    <property type="component" value="Unassembled WGS sequence"/>
</dbReference>
<dbReference type="InterPro" id="IPR037171">
    <property type="entry name" value="NagB/RpiA_transferase-like"/>
</dbReference>
<feature type="compositionally biased region" description="Low complexity" evidence="4">
    <location>
        <begin position="257"/>
        <end position="270"/>
    </location>
</feature>
<dbReference type="EMBL" id="BAAAOA010000028">
    <property type="protein sequence ID" value="GAA1763985.1"/>
    <property type="molecule type" value="Genomic_DNA"/>
</dbReference>
<gene>
    <name evidence="6" type="primary">nagB_2</name>
    <name evidence="3" type="synonym">nagB</name>
    <name evidence="6" type="ORF">GCM10009767_23460</name>
</gene>
<accession>A0ABN2KRG0</accession>
<dbReference type="Gene3D" id="3.40.50.1360">
    <property type="match status" value="1"/>
</dbReference>
<evidence type="ECO:0000259" key="5">
    <source>
        <dbReference type="Pfam" id="PF01182"/>
    </source>
</evidence>
<comment type="similarity">
    <text evidence="3">Belongs to the glucosamine/galactosamine-6-phosphate isomerase family. NagB subfamily.</text>
</comment>
<feature type="active site" description="Proton acceptor; for ring-opening step" evidence="3">
    <location>
        <position position="138"/>
    </location>
</feature>
<evidence type="ECO:0000313" key="6">
    <source>
        <dbReference type="EMBL" id="GAA1763985.1"/>
    </source>
</evidence>
<dbReference type="NCBIfam" id="NF001684">
    <property type="entry name" value="PRK00443.1-4"/>
    <property type="match status" value="1"/>
</dbReference>
<dbReference type="HAMAP" id="MF_01241">
    <property type="entry name" value="GlcN6P_deamin"/>
    <property type="match status" value="1"/>
</dbReference>
<evidence type="ECO:0000256" key="3">
    <source>
        <dbReference type="HAMAP-Rule" id="MF_01241"/>
    </source>
</evidence>
<proteinExistence type="inferred from homology"/>
<dbReference type="RefSeq" id="WP_344122723.1">
    <property type="nucleotide sequence ID" value="NZ_BAAAOA010000028.1"/>
</dbReference>
<comment type="caution">
    <text evidence="6">The sequence shown here is derived from an EMBL/GenBank/DDBJ whole genome shotgun (WGS) entry which is preliminary data.</text>
</comment>
<comment type="caution">
    <text evidence="3">Lacks conserved residue(s) required for the propagation of feature annotation.</text>
</comment>
<feature type="active site" description="For ring-opening step" evidence="3">
    <location>
        <position position="136"/>
    </location>
</feature>
<dbReference type="InterPro" id="IPR004547">
    <property type="entry name" value="Glucosamine6P_isomerase"/>
</dbReference>
<dbReference type="InterPro" id="IPR018321">
    <property type="entry name" value="Glucosamine6P_isomerase_CS"/>
</dbReference>
<evidence type="ECO:0000313" key="7">
    <source>
        <dbReference type="Proteomes" id="UP001501204"/>
    </source>
</evidence>
<dbReference type="InterPro" id="IPR006148">
    <property type="entry name" value="Glc/Gal-6P_isomerase"/>
</dbReference>
<protein>
    <recommendedName>
        <fullName evidence="3">Glucosamine-6-phosphate deaminase</fullName>
        <ecNumber evidence="3">3.5.99.6</ecNumber>
    </recommendedName>
    <alternativeName>
        <fullName evidence="3">GlcN6P deaminase</fullName>
        <shortName evidence="3">GNPDA</shortName>
    </alternativeName>
    <alternativeName>
        <fullName evidence="3">Glucosamine-6-phosphate isomerase</fullName>
    </alternativeName>
</protein>
<comment type="catalytic activity">
    <reaction evidence="3">
        <text>alpha-D-glucosamine 6-phosphate + H2O = beta-D-fructose 6-phosphate + NH4(+)</text>
        <dbReference type="Rhea" id="RHEA:12172"/>
        <dbReference type="ChEBI" id="CHEBI:15377"/>
        <dbReference type="ChEBI" id="CHEBI:28938"/>
        <dbReference type="ChEBI" id="CHEBI:57634"/>
        <dbReference type="ChEBI" id="CHEBI:75989"/>
        <dbReference type="EC" id="3.5.99.6"/>
    </reaction>
</comment>
<keyword evidence="1 3" id="KW-0378">Hydrolase</keyword>
<evidence type="ECO:0000256" key="1">
    <source>
        <dbReference type="ARBA" id="ARBA00022801"/>
    </source>
</evidence>
<feature type="active site" description="Proton acceptor; for enolization step" evidence="3">
    <location>
        <position position="67"/>
    </location>
</feature>
<evidence type="ECO:0000256" key="2">
    <source>
        <dbReference type="ARBA" id="ARBA00023277"/>
    </source>
</evidence>
<dbReference type="PANTHER" id="PTHR11280">
    <property type="entry name" value="GLUCOSAMINE-6-PHOSPHATE ISOMERASE"/>
    <property type="match status" value="1"/>
</dbReference>
<dbReference type="SUPFAM" id="SSF100950">
    <property type="entry name" value="NagB/RpiA/CoA transferase-like"/>
    <property type="match status" value="1"/>
</dbReference>
<reference evidence="6 7" key="1">
    <citation type="journal article" date="2019" name="Int. J. Syst. Evol. Microbiol.">
        <title>The Global Catalogue of Microorganisms (GCM) 10K type strain sequencing project: providing services to taxonomists for standard genome sequencing and annotation.</title>
        <authorList>
            <consortium name="The Broad Institute Genomics Platform"/>
            <consortium name="The Broad Institute Genome Sequencing Center for Infectious Disease"/>
            <person name="Wu L."/>
            <person name="Ma J."/>
        </authorList>
    </citation>
    <scope>NUCLEOTIDE SEQUENCE [LARGE SCALE GENOMIC DNA]</scope>
    <source>
        <strain evidence="6 7">JCM 14735</strain>
    </source>
</reference>
<dbReference type="PROSITE" id="PS01161">
    <property type="entry name" value="GLC_GALNAC_ISOMERASE"/>
    <property type="match status" value="1"/>
</dbReference>